<comment type="subcellular location">
    <subcellularLocation>
        <location evidence="1 7">Membrane</location>
        <topology evidence="1 7">Multi-pass membrane protein</topology>
    </subcellularLocation>
</comment>
<reference evidence="8" key="1">
    <citation type="submission" date="2019-07" db="EMBL/GenBank/DDBJ databases">
        <title>Annotation for the trematode Paragonimus miyazaki's.</title>
        <authorList>
            <person name="Choi Y.-J."/>
        </authorList>
    </citation>
    <scope>NUCLEOTIDE SEQUENCE</scope>
    <source>
        <strain evidence="8">Japan</strain>
    </source>
</reference>
<evidence type="ECO:0000256" key="3">
    <source>
        <dbReference type="ARBA" id="ARBA00022692"/>
    </source>
</evidence>
<evidence type="ECO:0000256" key="2">
    <source>
        <dbReference type="ARBA" id="ARBA00006840"/>
    </source>
</evidence>
<accession>A0A8S9Z616</accession>
<feature type="transmembrane region" description="Helical" evidence="7">
    <location>
        <begin position="85"/>
        <end position="108"/>
    </location>
</feature>
<dbReference type="PANTHER" id="PTHR19282">
    <property type="entry name" value="TETRASPANIN"/>
    <property type="match status" value="1"/>
</dbReference>
<feature type="disulfide bond" evidence="6">
    <location>
        <begin position="146"/>
        <end position="174"/>
    </location>
</feature>
<dbReference type="Gene3D" id="1.10.1450.10">
    <property type="entry name" value="Tetraspanin"/>
    <property type="match status" value="1"/>
</dbReference>
<dbReference type="GO" id="GO:0005886">
    <property type="term" value="C:plasma membrane"/>
    <property type="evidence" value="ECO:0007669"/>
    <property type="project" value="TreeGrafter"/>
</dbReference>
<feature type="transmembrane region" description="Helical" evidence="7">
    <location>
        <begin position="53"/>
        <end position="73"/>
    </location>
</feature>
<evidence type="ECO:0000256" key="4">
    <source>
        <dbReference type="ARBA" id="ARBA00022989"/>
    </source>
</evidence>
<feature type="disulfide bond" evidence="6">
    <location>
        <begin position="147"/>
        <end position="162"/>
    </location>
</feature>
<dbReference type="AlphaFoldDB" id="A0A8S9Z616"/>
<evidence type="ECO:0000256" key="5">
    <source>
        <dbReference type="ARBA" id="ARBA00023136"/>
    </source>
</evidence>
<proteinExistence type="inferred from homology"/>
<keyword evidence="5 7" id="KW-0472">Membrane</keyword>
<dbReference type="SUPFAM" id="SSF48652">
    <property type="entry name" value="Tetraspanin"/>
    <property type="match status" value="1"/>
</dbReference>
<keyword evidence="9" id="KW-1185">Reference proteome</keyword>
<dbReference type="Pfam" id="PF00335">
    <property type="entry name" value="Tetraspanin"/>
    <property type="match status" value="1"/>
</dbReference>
<dbReference type="PRINTS" id="PR00259">
    <property type="entry name" value="TMFOUR"/>
</dbReference>
<sequence>MVSLGCGYRCLQLLLILLNSIVLICGVGLIVLGTMAEISLKTFGDSNDKTLQTMVITVICLGCIIFIVGFLGFCGTCMKNVCMLITYSVILGLLSLAEVGCGIAGLVLRDQVPNLVEQNLNALYAKYPSNKDVQNAIDYMQKTIKCCGPKGIWTSGAAPESCYNSDGNQNTDGCVDSMNKLIQENLVALGICVFIFALIQIICMIFALCVVNALQKGESETV</sequence>
<dbReference type="Proteomes" id="UP000822476">
    <property type="component" value="Unassembled WGS sequence"/>
</dbReference>
<evidence type="ECO:0000256" key="6">
    <source>
        <dbReference type="PIRSR" id="PIRSR002419-1"/>
    </source>
</evidence>
<comment type="caution">
    <text evidence="8">The sequence shown here is derived from an EMBL/GenBank/DDBJ whole genome shotgun (WGS) entry which is preliminary data.</text>
</comment>
<evidence type="ECO:0000256" key="1">
    <source>
        <dbReference type="ARBA" id="ARBA00004141"/>
    </source>
</evidence>
<dbReference type="PIRSF" id="PIRSF002419">
    <property type="entry name" value="Tetraspanin"/>
    <property type="match status" value="1"/>
</dbReference>
<dbReference type="InterPro" id="IPR018499">
    <property type="entry name" value="Tetraspanin/Peripherin"/>
</dbReference>
<keyword evidence="3 7" id="KW-0812">Transmembrane</keyword>
<dbReference type="PANTHER" id="PTHR19282:SF456">
    <property type="entry name" value="CD63 MOLECULE"/>
    <property type="match status" value="1"/>
</dbReference>
<feature type="transmembrane region" description="Helical" evidence="7">
    <location>
        <begin position="186"/>
        <end position="214"/>
    </location>
</feature>
<organism evidence="8 9">
    <name type="scientific">Paragonimus skrjabini miyazakii</name>
    <dbReference type="NCBI Taxonomy" id="59628"/>
    <lineage>
        <taxon>Eukaryota</taxon>
        <taxon>Metazoa</taxon>
        <taxon>Spiralia</taxon>
        <taxon>Lophotrochozoa</taxon>
        <taxon>Platyhelminthes</taxon>
        <taxon>Trematoda</taxon>
        <taxon>Digenea</taxon>
        <taxon>Plagiorchiida</taxon>
        <taxon>Troglotremata</taxon>
        <taxon>Troglotrematidae</taxon>
        <taxon>Paragonimus</taxon>
    </lineage>
</organism>
<protein>
    <recommendedName>
        <fullName evidence="7">Tetraspanin</fullName>
    </recommendedName>
</protein>
<dbReference type="InterPro" id="IPR008952">
    <property type="entry name" value="Tetraspanin_EC2_sf"/>
</dbReference>
<keyword evidence="6" id="KW-1015">Disulfide bond</keyword>
<name>A0A8S9Z616_9TREM</name>
<keyword evidence="4 7" id="KW-1133">Transmembrane helix</keyword>
<evidence type="ECO:0000313" key="9">
    <source>
        <dbReference type="Proteomes" id="UP000822476"/>
    </source>
</evidence>
<feature type="transmembrane region" description="Helical" evidence="7">
    <location>
        <begin position="12"/>
        <end position="33"/>
    </location>
</feature>
<dbReference type="OrthoDB" id="10033535at2759"/>
<dbReference type="InterPro" id="IPR000301">
    <property type="entry name" value="Tetraspanin_animals"/>
</dbReference>
<evidence type="ECO:0000256" key="7">
    <source>
        <dbReference type="RuleBase" id="RU361218"/>
    </source>
</evidence>
<comment type="similarity">
    <text evidence="2 7">Belongs to the tetraspanin (TM4SF) family.</text>
</comment>
<evidence type="ECO:0000313" key="8">
    <source>
        <dbReference type="EMBL" id="KAF7260591.1"/>
    </source>
</evidence>
<gene>
    <name evidence="8" type="ORF">EG68_02208</name>
</gene>
<dbReference type="EMBL" id="JTDE01000681">
    <property type="protein sequence ID" value="KAF7260591.1"/>
    <property type="molecule type" value="Genomic_DNA"/>
</dbReference>